<dbReference type="GO" id="GO:0004169">
    <property type="term" value="F:dolichyl-phosphate-mannose-protein mannosyltransferase activity"/>
    <property type="evidence" value="ECO:0007669"/>
    <property type="project" value="UniProtKB-EC"/>
</dbReference>
<dbReference type="EMBL" id="JAPTMU010000009">
    <property type="protein sequence ID" value="KAJ4937682.1"/>
    <property type="molecule type" value="Genomic_DNA"/>
</dbReference>
<keyword evidence="6" id="KW-0808">Transferase</keyword>
<protein>
    <recommendedName>
        <fullName evidence="5">dolichyl-phosphate-mannose--protein mannosyltransferase</fullName>
        <ecNumber evidence="5">2.4.1.109</ecNumber>
    </recommendedName>
</protein>
<keyword evidence="8" id="KW-0677">Repeat</keyword>
<reference evidence="17" key="1">
    <citation type="submission" date="2022-11" db="EMBL/GenBank/DDBJ databases">
        <title>Chromosome-level genome of Pogonophryne albipinna.</title>
        <authorList>
            <person name="Jo E."/>
        </authorList>
    </citation>
    <scope>NUCLEOTIDE SEQUENCE</scope>
    <source>
        <strain evidence="17">SGF0006</strain>
        <tissue evidence="17">Muscle</tissue>
    </source>
</reference>
<dbReference type="SMART" id="SM00028">
    <property type="entry name" value="TPR"/>
    <property type="match status" value="8"/>
</dbReference>
<evidence type="ECO:0000256" key="14">
    <source>
        <dbReference type="SAM" id="MobiDB-lite"/>
    </source>
</evidence>
<feature type="compositionally biased region" description="Basic and acidic residues" evidence="14">
    <location>
        <begin position="782"/>
        <end position="791"/>
    </location>
</feature>
<dbReference type="GO" id="GO:0005783">
    <property type="term" value="C:endoplasmic reticulum"/>
    <property type="evidence" value="ECO:0007669"/>
    <property type="project" value="UniProtKB-SubCell"/>
</dbReference>
<feature type="transmembrane region" description="Helical" evidence="15">
    <location>
        <begin position="290"/>
        <end position="308"/>
    </location>
</feature>
<comment type="subcellular location">
    <subcellularLocation>
        <location evidence="2">Endoplasmic reticulum</location>
    </subcellularLocation>
    <subcellularLocation>
        <location evidence="1">Membrane</location>
        <topology evidence="1">Multi-pass membrane protein</topology>
    </subcellularLocation>
</comment>
<evidence type="ECO:0000256" key="6">
    <source>
        <dbReference type="ARBA" id="ARBA00022679"/>
    </source>
</evidence>
<comment type="similarity">
    <text evidence="4">Belongs to the TMTC family.</text>
</comment>
<proteinExistence type="inferred from homology"/>
<feature type="compositionally biased region" description="Acidic residues" evidence="14">
    <location>
        <begin position="792"/>
        <end position="802"/>
    </location>
</feature>
<dbReference type="PROSITE" id="PS50293">
    <property type="entry name" value="TPR_REGION"/>
    <property type="match status" value="1"/>
</dbReference>
<evidence type="ECO:0000259" key="16">
    <source>
        <dbReference type="Pfam" id="PF08409"/>
    </source>
</evidence>
<feature type="transmembrane region" description="Helical" evidence="15">
    <location>
        <begin position="136"/>
        <end position="157"/>
    </location>
</feature>
<feature type="domain" description="DUF1736" evidence="16">
    <location>
        <begin position="238"/>
        <end position="302"/>
    </location>
</feature>
<evidence type="ECO:0000256" key="13">
    <source>
        <dbReference type="PROSITE-ProRule" id="PRU00339"/>
    </source>
</evidence>
<evidence type="ECO:0000256" key="11">
    <source>
        <dbReference type="ARBA" id="ARBA00022989"/>
    </source>
</evidence>
<evidence type="ECO:0000256" key="3">
    <source>
        <dbReference type="ARBA" id="ARBA00004922"/>
    </source>
</evidence>
<dbReference type="PROSITE" id="PS51257">
    <property type="entry name" value="PROKAR_LIPOPROTEIN"/>
    <property type="match status" value="1"/>
</dbReference>
<dbReference type="Pfam" id="PF13414">
    <property type="entry name" value="TPR_11"/>
    <property type="match status" value="1"/>
</dbReference>
<dbReference type="EC" id="2.4.1.109" evidence="5"/>
<dbReference type="InterPro" id="IPR011990">
    <property type="entry name" value="TPR-like_helical_dom_sf"/>
</dbReference>
<evidence type="ECO:0000256" key="10">
    <source>
        <dbReference type="ARBA" id="ARBA00022824"/>
    </source>
</evidence>
<dbReference type="FunFam" id="1.25.40.10:FF:000239">
    <property type="entry name" value="Transmembrane and TPR repeat-containing protein 3"/>
    <property type="match status" value="1"/>
</dbReference>
<evidence type="ECO:0000313" key="18">
    <source>
        <dbReference type="Proteomes" id="UP001219934"/>
    </source>
</evidence>
<feature type="transmembrane region" description="Helical" evidence="15">
    <location>
        <begin position="169"/>
        <end position="187"/>
    </location>
</feature>
<evidence type="ECO:0000256" key="4">
    <source>
        <dbReference type="ARBA" id="ARBA00007882"/>
    </source>
</evidence>
<dbReference type="Proteomes" id="UP001219934">
    <property type="component" value="Unassembled WGS sequence"/>
</dbReference>
<dbReference type="SUPFAM" id="SSF48452">
    <property type="entry name" value="TPR-like"/>
    <property type="match status" value="2"/>
</dbReference>
<sequence length="880" mass="98710">MAVVSWKEILLLTGLVVGCYWNSLSCGFVFDDVSAILDNKDLRPSTPIRNLFQNDFWGTPMSEERSHKSYRPLTVLTFRLNYLFSELSAASYHFLNVVLHAVVCVLFLRVCRLFLDNTSSLVAALLFAVHPIHTEAVTGVVGRAELLSSIFLLAAFLAYTKSTGRDHSIVWAPIALTVILVAAATLCKEQGITVVGICCVHEVFVAQGFSLPMLLDTLRQVLQGKDGFPYALLQTLLKFDNPAAVSVIPTRQLTFNYLLPLNAWLLLNPSELCCDWTMGTIPLVESVLDLRNLATLLFYTFLGLLAYYSLRYSHSSSKTVIMALSFIVLPFIPASNLFFPVGFVVAERVLYVPSMGFCVLVAHGFKIISHKGYLKKISWLVIGVLLATHAVKTFKRNWDWESEYTLFTSALKVNKNNAKLWNNVGHALENQNNYDTALRYFLQATRVQPGKKYATRVAPNHLNVYINLANLIRANESRLEEADQLYRQAISMRPDFKQAYISRQEFSLCSSQIGELLLKMNKLSEARDAYLRALELDRTNADLWYNLAIVNIEMKDPSEALKNFNHALELNPRHKLALFNSALLMQESGEPKFWPEANRRFLIYVEEEPEDANGYFNLGMLAMDANENVAAERWMKRAIGLQAGFRSALFNLALLYSQSKREIDALPALDELLRHHPEHIKGLILKGDILMNHKKDTNGAKACFERILSVDPTNVQGKHNLCVVYFEERDLPHAERCLEETLALAPNEEYVKRHLSIVRSKMAAMSSAGQPLTARGETTSAQEEKPLKGVEDREEEVSEGEEEGRGADAVGKGAGNEKNVRKSSTKRLGGVGVDQSESLDSSQSDKRTKGKSTKEISDIEGKRAAALKRLEEIERILSGD</sequence>
<keyword evidence="11 15" id="KW-1133">Transmembrane helix</keyword>
<dbReference type="Pfam" id="PF13431">
    <property type="entry name" value="TPR_17"/>
    <property type="match status" value="1"/>
</dbReference>
<dbReference type="PANTHER" id="PTHR44395">
    <property type="match status" value="1"/>
</dbReference>
<evidence type="ECO:0000256" key="9">
    <source>
        <dbReference type="ARBA" id="ARBA00022803"/>
    </source>
</evidence>
<name>A0AAD6FKP5_9TELE</name>
<feature type="transmembrane region" description="Helical" evidence="15">
    <location>
        <begin position="194"/>
        <end position="215"/>
    </location>
</feature>
<evidence type="ECO:0000256" key="1">
    <source>
        <dbReference type="ARBA" id="ARBA00004141"/>
    </source>
</evidence>
<comment type="caution">
    <text evidence="17">The sequence shown here is derived from an EMBL/GenBank/DDBJ whole genome shotgun (WGS) entry which is preliminary data.</text>
</comment>
<feature type="transmembrane region" description="Helical" evidence="15">
    <location>
        <begin position="9"/>
        <end position="30"/>
    </location>
</feature>
<dbReference type="InterPro" id="IPR013618">
    <property type="entry name" value="TMTC_DUF1736"/>
</dbReference>
<dbReference type="Pfam" id="PF08409">
    <property type="entry name" value="TMTC_DUF1736"/>
    <property type="match status" value="1"/>
</dbReference>
<evidence type="ECO:0000256" key="5">
    <source>
        <dbReference type="ARBA" id="ARBA00012839"/>
    </source>
</evidence>
<evidence type="ECO:0000256" key="15">
    <source>
        <dbReference type="SAM" id="Phobius"/>
    </source>
</evidence>
<feature type="repeat" description="TPR" evidence="13">
    <location>
        <begin position="541"/>
        <end position="574"/>
    </location>
</feature>
<comment type="pathway">
    <text evidence="3">Protein modification; protein glycosylation.</text>
</comment>
<keyword evidence="12 15" id="KW-0472">Membrane</keyword>
<feature type="transmembrane region" description="Helical" evidence="15">
    <location>
        <begin position="320"/>
        <end position="343"/>
    </location>
</feature>
<gene>
    <name evidence="17" type="ORF">JOQ06_002314</name>
</gene>
<dbReference type="Gene3D" id="1.25.40.10">
    <property type="entry name" value="Tetratricopeptide repeat domain"/>
    <property type="match status" value="4"/>
</dbReference>
<keyword evidence="7 15" id="KW-0812">Transmembrane</keyword>
<evidence type="ECO:0000256" key="8">
    <source>
        <dbReference type="ARBA" id="ARBA00022737"/>
    </source>
</evidence>
<keyword evidence="18" id="KW-1185">Reference proteome</keyword>
<organism evidence="17 18">
    <name type="scientific">Pogonophryne albipinna</name>
    <dbReference type="NCBI Taxonomy" id="1090488"/>
    <lineage>
        <taxon>Eukaryota</taxon>
        <taxon>Metazoa</taxon>
        <taxon>Chordata</taxon>
        <taxon>Craniata</taxon>
        <taxon>Vertebrata</taxon>
        <taxon>Euteleostomi</taxon>
        <taxon>Actinopterygii</taxon>
        <taxon>Neopterygii</taxon>
        <taxon>Teleostei</taxon>
        <taxon>Neoteleostei</taxon>
        <taxon>Acanthomorphata</taxon>
        <taxon>Eupercaria</taxon>
        <taxon>Perciformes</taxon>
        <taxon>Notothenioidei</taxon>
        <taxon>Pogonophryne</taxon>
    </lineage>
</organism>
<accession>A0AAD6FKP5</accession>
<evidence type="ECO:0000256" key="2">
    <source>
        <dbReference type="ARBA" id="ARBA00004240"/>
    </source>
</evidence>
<dbReference type="PANTHER" id="PTHR44395:SF1">
    <property type="entry name" value="PROTEIN O-MANNOSYL-TRANSFERASE TMTC3"/>
    <property type="match status" value="1"/>
</dbReference>
<evidence type="ECO:0000313" key="17">
    <source>
        <dbReference type="EMBL" id="KAJ4937682.1"/>
    </source>
</evidence>
<dbReference type="InterPro" id="IPR019734">
    <property type="entry name" value="TPR_rpt"/>
</dbReference>
<feature type="repeat" description="TPR" evidence="13">
    <location>
        <begin position="507"/>
        <end position="540"/>
    </location>
</feature>
<evidence type="ECO:0000256" key="12">
    <source>
        <dbReference type="ARBA" id="ARBA00023136"/>
    </source>
</evidence>
<evidence type="ECO:0000256" key="7">
    <source>
        <dbReference type="ARBA" id="ARBA00022692"/>
    </source>
</evidence>
<dbReference type="AlphaFoldDB" id="A0AAD6FKP5"/>
<dbReference type="PROSITE" id="PS50005">
    <property type="entry name" value="TPR"/>
    <property type="match status" value="3"/>
</dbReference>
<feature type="region of interest" description="Disordered" evidence="14">
    <location>
        <begin position="768"/>
        <end position="861"/>
    </location>
</feature>
<dbReference type="GO" id="GO:0016020">
    <property type="term" value="C:membrane"/>
    <property type="evidence" value="ECO:0007669"/>
    <property type="project" value="UniProtKB-SubCell"/>
</dbReference>
<keyword evidence="9 13" id="KW-0802">TPR repeat</keyword>
<feature type="transmembrane region" description="Helical" evidence="15">
    <location>
        <begin position="92"/>
        <end position="115"/>
    </location>
</feature>
<feature type="compositionally biased region" description="Basic and acidic residues" evidence="14">
    <location>
        <begin position="843"/>
        <end position="861"/>
    </location>
</feature>
<feature type="repeat" description="TPR" evidence="13">
    <location>
        <begin position="418"/>
        <end position="451"/>
    </location>
</feature>
<dbReference type="Pfam" id="PF13181">
    <property type="entry name" value="TPR_8"/>
    <property type="match status" value="1"/>
</dbReference>
<keyword evidence="10" id="KW-0256">Endoplasmic reticulum</keyword>